<evidence type="ECO:0000256" key="4">
    <source>
        <dbReference type="ARBA" id="ARBA00022827"/>
    </source>
</evidence>
<dbReference type="GO" id="GO:0006103">
    <property type="term" value="P:2-oxoglutarate metabolic process"/>
    <property type="evidence" value="ECO:0007669"/>
    <property type="project" value="TreeGrafter"/>
</dbReference>
<feature type="binding site" evidence="11">
    <location>
        <begin position="315"/>
        <end position="318"/>
    </location>
    <ligand>
        <name>FAD</name>
        <dbReference type="ChEBI" id="CHEBI:57692"/>
    </ligand>
</feature>
<dbReference type="Proteomes" id="UP000230821">
    <property type="component" value="Unassembled WGS sequence"/>
</dbReference>
<feature type="binding site" evidence="11">
    <location>
        <position position="267"/>
    </location>
    <ligand>
        <name>NAD(+)</name>
        <dbReference type="ChEBI" id="CHEBI:57540"/>
    </ligand>
</feature>
<feature type="active site" description="Proton acceptor" evidence="10">
    <location>
        <position position="441"/>
    </location>
</feature>
<accession>A0A2G6KAW3</accession>
<dbReference type="GO" id="GO:0005737">
    <property type="term" value="C:cytoplasm"/>
    <property type="evidence" value="ECO:0007669"/>
    <property type="project" value="UniProtKB-ARBA"/>
</dbReference>
<dbReference type="NCBIfam" id="TIGR01350">
    <property type="entry name" value="lipoamide_DH"/>
    <property type="match status" value="1"/>
</dbReference>
<dbReference type="InterPro" id="IPR004099">
    <property type="entry name" value="Pyr_nucl-diS_OxRdtase_dimer"/>
</dbReference>
<feature type="domain" description="FAD/NAD(P)-binding" evidence="15">
    <location>
        <begin position="2"/>
        <end position="324"/>
    </location>
</feature>
<dbReference type="InterPro" id="IPR023753">
    <property type="entry name" value="FAD/NAD-binding_dom"/>
</dbReference>
<dbReference type="InterPro" id="IPR016156">
    <property type="entry name" value="FAD/NAD-linked_Rdtase_dimer_sf"/>
</dbReference>
<protein>
    <recommendedName>
        <fullName evidence="2 13">Dihydrolipoyl dehydrogenase</fullName>
        <ecNumber evidence="2 13">1.8.1.4</ecNumber>
    </recommendedName>
</protein>
<dbReference type="PIRSF" id="PIRSF000350">
    <property type="entry name" value="Mercury_reductase_MerA"/>
    <property type="match status" value="1"/>
</dbReference>
<evidence type="ECO:0000256" key="13">
    <source>
        <dbReference type="RuleBase" id="RU003692"/>
    </source>
</evidence>
<evidence type="ECO:0000256" key="10">
    <source>
        <dbReference type="PIRSR" id="PIRSR000350-2"/>
    </source>
</evidence>
<dbReference type="PANTHER" id="PTHR22912">
    <property type="entry name" value="DISULFIDE OXIDOREDUCTASE"/>
    <property type="match status" value="1"/>
</dbReference>
<sequence length="462" mass="49217">MIVVGSGPGGYVTAVRAAQLGLTVAIVEKRATLGGTCLNIGCIPSKALLESSELYARMLDGTQEHGIDCKSISIDIAAMMRRKEKIVERLTKGVSGLMKKNKIDVWSGEGRVKKPQEVCVSDAEGRQTTLQARDVVIATGSVSQNLPFLPFDEQTIVTSTEALSFETIPQKLIVVGAGAIGLELGSIWARLGTKVTVIELLPQILPGWDSDISKSLARELQKQGLDIHLSTTVTGADVKQGHVVLRGRDKSGKHVTFTGDKVLVAVGRKPCLDGIDSEALGLEFMGDSLHLKVDTRYQTNVPHLYAIGDLIHGPMLAHKAEEEGVAVAEFLAGKAGHVNYGTIPSVVYTWPEAAGVGATEVQLKAEGIAYNKGQFPFSANGRAVAMSQTGGFVKVLAEKTSDRIIGVHILGPWASDLIEEAVVLMEFGGSAEDLARTIHPHPTLSEAVKEAALGVARRMIHL</sequence>
<organism evidence="16 17">
    <name type="scientific">candidate division KSB3 bacterium</name>
    <dbReference type="NCBI Taxonomy" id="2044937"/>
    <lineage>
        <taxon>Bacteria</taxon>
        <taxon>candidate division KSB3</taxon>
    </lineage>
</organism>
<comment type="catalytic activity">
    <reaction evidence="9 13">
        <text>N(6)-[(R)-dihydrolipoyl]-L-lysyl-[protein] + NAD(+) = N(6)-[(R)-lipoyl]-L-lysyl-[protein] + NADH + H(+)</text>
        <dbReference type="Rhea" id="RHEA:15045"/>
        <dbReference type="Rhea" id="RHEA-COMP:10474"/>
        <dbReference type="Rhea" id="RHEA-COMP:10475"/>
        <dbReference type="ChEBI" id="CHEBI:15378"/>
        <dbReference type="ChEBI" id="CHEBI:57540"/>
        <dbReference type="ChEBI" id="CHEBI:57945"/>
        <dbReference type="ChEBI" id="CHEBI:83099"/>
        <dbReference type="ChEBI" id="CHEBI:83100"/>
        <dbReference type="EC" id="1.8.1.4"/>
    </reaction>
</comment>
<feature type="binding site" evidence="11">
    <location>
        <begin position="139"/>
        <end position="141"/>
    </location>
    <ligand>
        <name>FAD</name>
        <dbReference type="ChEBI" id="CHEBI:57692"/>
    </ligand>
</feature>
<dbReference type="SUPFAM" id="SSF51905">
    <property type="entry name" value="FAD/NAD(P)-binding domain"/>
    <property type="match status" value="1"/>
</dbReference>
<evidence type="ECO:0000256" key="1">
    <source>
        <dbReference type="ARBA" id="ARBA00007532"/>
    </source>
</evidence>
<comment type="similarity">
    <text evidence="1 13">Belongs to the class-I pyridine nucleotide-disulfide oxidoreductase family.</text>
</comment>
<dbReference type="GO" id="GO:0004148">
    <property type="term" value="F:dihydrolipoyl dehydrogenase (NADH) activity"/>
    <property type="evidence" value="ECO:0007669"/>
    <property type="project" value="UniProtKB-EC"/>
</dbReference>
<dbReference type="PANTHER" id="PTHR22912:SF151">
    <property type="entry name" value="DIHYDROLIPOYL DEHYDROGENASE, MITOCHONDRIAL"/>
    <property type="match status" value="1"/>
</dbReference>
<evidence type="ECO:0000256" key="3">
    <source>
        <dbReference type="ARBA" id="ARBA00022630"/>
    </source>
</evidence>
<dbReference type="GO" id="GO:0050660">
    <property type="term" value="F:flavin adenine dinucleotide binding"/>
    <property type="evidence" value="ECO:0007669"/>
    <property type="project" value="InterPro"/>
</dbReference>
<dbReference type="Pfam" id="PF02852">
    <property type="entry name" value="Pyr_redox_dim"/>
    <property type="match status" value="1"/>
</dbReference>
<dbReference type="PROSITE" id="PS00076">
    <property type="entry name" value="PYRIDINE_REDOX_1"/>
    <property type="match status" value="1"/>
</dbReference>
<evidence type="ECO:0000259" key="14">
    <source>
        <dbReference type="Pfam" id="PF02852"/>
    </source>
</evidence>
<dbReference type="PRINTS" id="PR00411">
    <property type="entry name" value="PNDRDTASEI"/>
</dbReference>
<keyword evidence="3 13" id="KW-0285">Flavoprotein</keyword>
<dbReference type="PRINTS" id="PR00368">
    <property type="entry name" value="FADPNR"/>
</dbReference>
<keyword evidence="11" id="KW-0547">Nucleotide-binding</keyword>
<evidence type="ECO:0000313" key="16">
    <source>
        <dbReference type="EMBL" id="PIE32828.1"/>
    </source>
</evidence>
<proteinExistence type="inferred from homology"/>
<comment type="miscellaneous">
    <text evidence="13">The active site is a redox-active disulfide bond.</text>
</comment>
<comment type="cofactor">
    <cofactor evidence="11 13">
        <name>FAD</name>
        <dbReference type="ChEBI" id="CHEBI:57692"/>
    </cofactor>
    <text evidence="11 13">Binds 1 FAD per subunit.</text>
</comment>
<dbReference type="AlphaFoldDB" id="A0A2G6KAW3"/>
<keyword evidence="5 13" id="KW-0560">Oxidoreductase</keyword>
<gene>
    <name evidence="16" type="primary">lpdA</name>
    <name evidence="16" type="ORF">CSA56_14115</name>
</gene>
<keyword evidence="4 11" id="KW-0274">FAD</keyword>
<reference evidence="16 17" key="1">
    <citation type="submission" date="2017-10" db="EMBL/GenBank/DDBJ databases">
        <title>Novel microbial diversity and functional potential in the marine mammal oral microbiome.</title>
        <authorList>
            <person name="Dudek N.K."/>
            <person name="Sun C.L."/>
            <person name="Burstein D."/>
            <person name="Kantor R.S."/>
            <person name="Aliaga Goltsman D.S."/>
            <person name="Bik E.M."/>
            <person name="Thomas B.C."/>
            <person name="Banfield J.F."/>
            <person name="Relman D.A."/>
        </authorList>
    </citation>
    <scope>NUCLEOTIDE SEQUENCE [LARGE SCALE GENOMIC DNA]</scope>
    <source>
        <strain evidence="16">DOLJORAL78_47_16</strain>
    </source>
</reference>
<feature type="disulfide bond" description="Redox-active" evidence="12">
    <location>
        <begin position="37"/>
        <end position="42"/>
    </location>
</feature>
<dbReference type="Pfam" id="PF07992">
    <property type="entry name" value="Pyr_redox_2"/>
    <property type="match status" value="1"/>
</dbReference>
<dbReference type="InterPro" id="IPR012999">
    <property type="entry name" value="Pyr_OxRdtase_I_AS"/>
</dbReference>
<evidence type="ECO:0000259" key="15">
    <source>
        <dbReference type="Pfam" id="PF07992"/>
    </source>
</evidence>
<feature type="binding site" evidence="11">
    <location>
        <position position="199"/>
    </location>
    <ligand>
        <name>NAD(+)</name>
        <dbReference type="ChEBI" id="CHEBI:57540"/>
    </ligand>
</feature>
<dbReference type="InterPro" id="IPR001100">
    <property type="entry name" value="Pyr_nuc-diS_OxRdtase"/>
</dbReference>
<evidence type="ECO:0000256" key="7">
    <source>
        <dbReference type="ARBA" id="ARBA00023157"/>
    </source>
</evidence>
<dbReference type="InterPro" id="IPR036188">
    <property type="entry name" value="FAD/NAD-bd_sf"/>
</dbReference>
<dbReference type="EMBL" id="PDSK01000107">
    <property type="protein sequence ID" value="PIE32828.1"/>
    <property type="molecule type" value="Genomic_DNA"/>
</dbReference>
<evidence type="ECO:0000256" key="2">
    <source>
        <dbReference type="ARBA" id="ARBA00012608"/>
    </source>
</evidence>
<comment type="caution">
    <text evidence="16">The sequence shown here is derived from an EMBL/GenBank/DDBJ whole genome shotgun (WGS) entry which is preliminary data.</text>
</comment>
<name>A0A2G6KAW3_9BACT</name>
<evidence type="ECO:0000256" key="5">
    <source>
        <dbReference type="ARBA" id="ARBA00023002"/>
    </source>
</evidence>
<dbReference type="SUPFAM" id="SSF55424">
    <property type="entry name" value="FAD/NAD-linked reductases, dimerisation (C-terminal) domain"/>
    <property type="match status" value="1"/>
</dbReference>
<evidence type="ECO:0000256" key="6">
    <source>
        <dbReference type="ARBA" id="ARBA00023027"/>
    </source>
</evidence>
<dbReference type="Gene3D" id="3.30.390.30">
    <property type="match status" value="1"/>
</dbReference>
<feature type="binding site" evidence="11">
    <location>
        <position position="110"/>
    </location>
    <ligand>
        <name>FAD</name>
        <dbReference type="ChEBI" id="CHEBI:57692"/>
    </ligand>
</feature>
<dbReference type="FunFam" id="3.30.390.30:FF:000001">
    <property type="entry name" value="Dihydrolipoyl dehydrogenase"/>
    <property type="match status" value="1"/>
</dbReference>
<evidence type="ECO:0000256" key="9">
    <source>
        <dbReference type="ARBA" id="ARBA00049187"/>
    </source>
</evidence>
<evidence type="ECO:0000313" key="17">
    <source>
        <dbReference type="Proteomes" id="UP000230821"/>
    </source>
</evidence>
<dbReference type="InterPro" id="IPR006258">
    <property type="entry name" value="Lipoamide_DH"/>
</dbReference>
<dbReference type="Gene3D" id="3.50.50.60">
    <property type="entry name" value="FAD/NAD(P)-binding domain"/>
    <property type="match status" value="2"/>
</dbReference>
<evidence type="ECO:0000256" key="12">
    <source>
        <dbReference type="PIRSR" id="PIRSR000350-4"/>
    </source>
</evidence>
<evidence type="ECO:0000256" key="11">
    <source>
        <dbReference type="PIRSR" id="PIRSR000350-3"/>
    </source>
</evidence>
<keyword evidence="7" id="KW-1015">Disulfide bond</keyword>
<feature type="binding site" evidence="11">
    <location>
        <position position="46"/>
    </location>
    <ligand>
        <name>FAD</name>
        <dbReference type="ChEBI" id="CHEBI:57692"/>
    </ligand>
</feature>
<dbReference type="EC" id="1.8.1.4" evidence="2 13"/>
<feature type="domain" description="Pyridine nucleotide-disulphide oxidoreductase dimerisation" evidence="14">
    <location>
        <begin position="343"/>
        <end position="452"/>
    </location>
</feature>
<keyword evidence="8 13" id="KW-0676">Redox-active center</keyword>
<feature type="binding site" evidence="11">
    <location>
        <position position="309"/>
    </location>
    <ligand>
        <name>FAD</name>
        <dbReference type="ChEBI" id="CHEBI:57692"/>
    </ligand>
</feature>
<feature type="binding site" evidence="11">
    <location>
        <begin position="176"/>
        <end position="183"/>
    </location>
    <ligand>
        <name>NAD(+)</name>
        <dbReference type="ChEBI" id="CHEBI:57540"/>
    </ligand>
</feature>
<keyword evidence="6 11" id="KW-0520">NAD</keyword>
<evidence type="ECO:0000256" key="8">
    <source>
        <dbReference type="ARBA" id="ARBA00023284"/>
    </source>
</evidence>
<dbReference type="InterPro" id="IPR050151">
    <property type="entry name" value="Class-I_Pyr_Nuc-Dis_Oxidored"/>
</dbReference>